<accession>A0AAN6N2E6</accession>
<gene>
    <name evidence="1" type="ORF">QBC46DRAFT_391280</name>
</gene>
<evidence type="ECO:0000313" key="2">
    <source>
        <dbReference type="Proteomes" id="UP001303473"/>
    </source>
</evidence>
<comment type="caution">
    <text evidence="1">The sequence shown here is derived from an EMBL/GenBank/DDBJ whole genome shotgun (WGS) entry which is preliminary data.</text>
</comment>
<dbReference type="Proteomes" id="UP001303473">
    <property type="component" value="Unassembled WGS sequence"/>
</dbReference>
<keyword evidence="2" id="KW-1185">Reference proteome</keyword>
<evidence type="ECO:0000313" key="1">
    <source>
        <dbReference type="EMBL" id="KAK3937942.1"/>
    </source>
</evidence>
<sequence>MRPSGRALVAAITSAVCRPPRSEFTRTLQTHSDDLLKISEDFRPLASRYAIVSFYEEHAYGGLGTVIVDRSSAVMGLAHEEAMMLAGTHSSMCKYGSLGDRGFEAVWKGIRRASKGPVS</sequence>
<proteinExistence type="predicted"/>
<dbReference type="AlphaFoldDB" id="A0AAN6N2E6"/>
<reference evidence="2" key="1">
    <citation type="journal article" date="2023" name="Mol. Phylogenet. Evol.">
        <title>Genome-scale phylogeny and comparative genomics of the fungal order Sordariales.</title>
        <authorList>
            <person name="Hensen N."/>
            <person name="Bonometti L."/>
            <person name="Westerberg I."/>
            <person name="Brannstrom I.O."/>
            <person name="Guillou S."/>
            <person name="Cros-Aarteil S."/>
            <person name="Calhoun S."/>
            <person name="Haridas S."/>
            <person name="Kuo A."/>
            <person name="Mondo S."/>
            <person name="Pangilinan J."/>
            <person name="Riley R."/>
            <person name="LaButti K."/>
            <person name="Andreopoulos B."/>
            <person name="Lipzen A."/>
            <person name="Chen C."/>
            <person name="Yan M."/>
            <person name="Daum C."/>
            <person name="Ng V."/>
            <person name="Clum A."/>
            <person name="Steindorff A."/>
            <person name="Ohm R.A."/>
            <person name="Martin F."/>
            <person name="Silar P."/>
            <person name="Natvig D.O."/>
            <person name="Lalanne C."/>
            <person name="Gautier V."/>
            <person name="Ament-Velasquez S.L."/>
            <person name="Kruys A."/>
            <person name="Hutchinson M.I."/>
            <person name="Powell A.J."/>
            <person name="Barry K."/>
            <person name="Miller A.N."/>
            <person name="Grigoriev I.V."/>
            <person name="Debuchy R."/>
            <person name="Gladieux P."/>
            <person name="Hiltunen Thoren M."/>
            <person name="Johannesson H."/>
        </authorList>
    </citation>
    <scope>NUCLEOTIDE SEQUENCE [LARGE SCALE GENOMIC DNA]</scope>
    <source>
        <strain evidence="2">CBS 340.73</strain>
    </source>
</reference>
<dbReference type="EMBL" id="MU853841">
    <property type="protein sequence ID" value="KAK3937942.1"/>
    <property type="molecule type" value="Genomic_DNA"/>
</dbReference>
<organism evidence="1 2">
    <name type="scientific">Diplogelasinospora grovesii</name>
    <dbReference type="NCBI Taxonomy" id="303347"/>
    <lineage>
        <taxon>Eukaryota</taxon>
        <taxon>Fungi</taxon>
        <taxon>Dikarya</taxon>
        <taxon>Ascomycota</taxon>
        <taxon>Pezizomycotina</taxon>
        <taxon>Sordariomycetes</taxon>
        <taxon>Sordariomycetidae</taxon>
        <taxon>Sordariales</taxon>
        <taxon>Diplogelasinosporaceae</taxon>
        <taxon>Diplogelasinospora</taxon>
    </lineage>
</organism>
<name>A0AAN6N2E6_9PEZI</name>
<protein>
    <submittedName>
        <fullName evidence="1">Uncharacterized protein</fullName>
    </submittedName>
</protein>